<evidence type="ECO:0000313" key="3">
    <source>
        <dbReference type="Proteomes" id="UP001595975"/>
    </source>
</evidence>
<keyword evidence="3" id="KW-1185">Reference proteome</keyword>
<name>A0ABW0X8W4_9ACTN</name>
<dbReference type="Proteomes" id="UP001595975">
    <property type="component" value="Unassembled WGS sequence"/>
</dbReference>
<protein>
    <submittedName>
        <fullName evidence="2">Uncharacterized protein</fullName>
    </submittedName>
</protein>
<comment type="caution">
    <text evidence="2">The sequence shown here is derived from an EMBL/GenBank/DDBJ whole genome shotgun (WGS) entry which is preliminary data.</text>
</comment>
<dbReference type="RefSeq" id="WP_380226666.1">
    <property type="nucleotide sequence ID" value="NZ_JBHSOF010000022.1"/>
</dbReference>
<dbReference type="EMBL" id="JBHSOF010000022">
    <property type="protein sequence ID" value="MFC5664975.1"/>
    <property type="molecule type" value="Genomic_DNA"/>
</dbReference>
<sequence>MNVPTVTRQPAVPKPQQQQGRSTLLDTGSHPIHRNTVTRPDGTEGPFDFHRARVDGVVAVRGGGGRDDGRPAPALRAGVSVLMAANAIQAAGRA</sequence>
<organism evidence="2 3">
    <name type="scientific">Kitasatospora misakiensis</name>
    <dbReference type="NCBI Taxonomy" id="67330"/>
    <lineage>
        <taxon>Bacteria</taxon>
        <taxon>Bacillati</taxon>
        <taxon>Actinomycetota</taxon>
        <taxon>Actinomycetes</taxon>
        <taxon>Kitasatosporales</taxon>
        <taxon>Streptomycetaceae</taxon>
        <taxon>Kitasatospora</taxon>
    </lineage>
</organism>
<proteinExistence type="predicted"/>
<accession>A0ABW0X8W4</accession>
<feature type="compositionally biased region" description="Polar residues" evidence="1">
    <location>
        <begin position="15"/>
        <end position="26"/>
    </location>
</feature>
<feature type="region of interest" description="Disordered" evidence="1">
    <location>
        <begin position="1"/>
        <end position="49"/>
    </location>
</feature>
<gene>
    <name evidence="2" type="ORF">ACFP3U_18550</name>
</gene>
<evidence type="ECO:0000256" key="1">
    <source>
        <dbReference type="SAM" id="MobiDB-lite"/>
    </source>
</evidence>
<evidence type="ECO:0000313" key="2">
    <source>
        <dbReference type="EMBL" id="MFC5664975.1"/>
    </source>
</evidence>
<reference evidence="3" key="1">
    <citation type="journal article" date="2019" name="Int. J. Syst. Evol. Microbiol.">
        <title>The Global Catalogue of Microorganisms (GCM) 10K type strain sequencing project: providing services to taxonomists for standard genome sequencing and annotation.</title>
        <authorList>
            <consortium name="The Broad Institute Genomics Platform"/>
            <consortium name="The Broad Institute Genome Sequencing Center for Infectious Disease"/>
            <person name="Wu L."/>
            <person name="Ma J."/>
        </authorList>
    </citation>
    <scope>NUCLEOTIDE SEQUENCE [LARGE SCALE GENOMIC DNA]</scope>
    <source>
        <strain evidence="3">CGMCC 4.1437</strain>
    </source>
</reference>